<keyword evidence="3" id="KW-1185">Reference proteome</keyword>
<dbReference type="Proteomes" id="UP001340816">
    <property type="component" value="Chromosome"/>
</dbReference>
<protein>
    <recommendedName>
        <fullName evidence="4">Transposase</fullName>
    </recommendedName>
</protein>
<evidence type="ECO:0008006" key="4">
    <source>
        <dbReference type="Google" id="ProtNLM"/>
    </source>
</evidence>
<dbReference type="RefSeq" id="WP_326762576.1">
    <property type="nucleotide sequence ID" value="NZ_CP109135.1"/>
</dbReference>
<sequence length="59" mass="6584">MTDAQGARIEPQLPGRTPKQGGSVARRAARAKVGPEWVFAVAHAIVARWWEQVLCWKDE</sequence>
<evidence type="ECO:0000256" key="1">
    <source>
        <dbReference type="SAM" id="MobiDB-lite"/>
    </source>
</evidence>
<dbReference type="EMBL" id="CP109135">
    <property type="protein sequence ID" value="WSD21018.1"/>
    <property type="molecule type" value="Genomic_DNA"/>
</dbReference>
<accession>A0ABZ1HTS1</accession>
<feature type="region of interest" description="Disordered" evidence="1">
    <location>
        <begin position="1"/>
        <end position="27"/>
    </location>
</feature>
<evidence type="ECO:0000313" key="2">
    <source>
        <dbReference type="EMBL" id="WSD21018.1"/>
    </source>
</evidence>
<reference evidence="2 3" key="1">
    <citation type="submission" date="2022-10" db="EMBL/GenBank/DDBJ databases">
        <title>The complete genomes of actinobacterial strains from the NBC collection.</title>
        <authorList>
            <person name="Joergensen T.S."/>
            <person name="Alvarez Arevalo M."/>
            <person name="Sterndorff E.B."/>
            <person name="Faurdal D."/>
            <person name="Vuksanovic O."/>
            <person name="Mourched A.-S."/>
            <person name="Charusanti P."/>
            <person name="Shaw S."/>
            <person name="Blin K."/>
            <person name="Weber T."/>
        </authorList>
    </citation>
    <scope>NUCLEOTIDE SEQUENCE [LARGE SCALE GENOMIC DNA]</scope>
    <source>
        <strain evidence="2 3">NBC 01752</strain>
    </source>
</reference>
<gene>
    <name evidence="2" type="ORF">OHB35_51570</name>
</gene>
<proteinExistence type="predicted"/>
<name>A0ABZ1HTS1_STRPH</name>
<evidence type="ECO:0000313" key="3">
    <source>
        <dbReference type="Proteomes" id="UP001340816"/>
    </source>
</evidence>
<organism evidence="2 3">
    <name type="scientific">Streptomyces phaeochromogenes</name>
    <dbReference type="NCBI Taxonomy" id="1923"/>
    <lineage>
        <taxon>Bacteria</taxon>
        <taxon>Bacillati</taxon>
        <taxon>Actinomycetota</taxon>
        <taxon>Actinomycetes</taxon>
        <taxon>Kitasatosporales</taxon>
        <taxon>Streptomycetaceae</taxon>
        <taxon>Streptomyces</taxon>
        <taxon>Streptomyces phaeochromogenes group</taxon>
    </lineage>
</organism>